<dbReference type="GO" id="GO:0009228">
    <property type="term" value="P:thiamine biosynthetic process"/>
    <property type="evidence" value="ECO:0007669"/>
    <property type="project" value="InterPro"/>
</dbReference>
<dbReference type="SUPFAM" id="SSF56042">
    <property type="entry name" value="PurM C-terminal domain-like"/>
    <property type="match status" value="1"/>
</dbReference>
<dbReference type="InterPro" id="IPR036921">
    <property type="entry name" value="PurM-like_N_sf"/>
</dbReference>
<dbReference type="HOGENOM" id="CLU_046964_2_1_2"/>
<dbReference type="Proteomes" id="UP000001304">
    <property type="component" value="Chromosome"/>
</dbReference>
<gene>
    <name evidence="2" type="ordered locus">Igag_1192</name>
</gene>
<dbReference type="BioCyc" id="IAGG583356:GHAH-1169-MONOMER"/>
<reference evidence="2 3" key="1">
    <citation type="journal article" date="2010" name="Stand. Genomic Sci.">
        <title>Complete genome sequence of Ignisphaera aggregans type strain (AQ1.S1).</title>
        <authorList>
            <person name="Goker M."/>
            <person name="Held B."/>
            <person name="Lapidus A."/>
            <person name="Nolan M."/>
            <person name="Spring S."/>
            <person name="Yasawong M."/>
            <person name="Lucas S."/>
            <person name="Glavina Del Rio T."/>
            <person name="Tice H."/>
            <person name="Cheng J.F."/>
            <person name="Goodwin L."/>
            <person name="Tapia R."/>
            <person name="Pitluck S."/>
            <person name="Liolios K."/>
            <person name="Ivanova N."/>
            <person name="Mavromatis K."/>
            <person name="Mikhailova N."/>
            <person name="Pati A."/>
            <person name="Chen A."/>
            <person name="Palaniappan K."/>
            <person name="Brambilla E."/>
            <person name="Land M."/>
            <person name="Hauser L."/>
            <person name="Chang Y.J."/>
            <person name="Jeffries C.D."/>
            <person name="Brettin T."/>
            <person name="Detter J.C."/>
            <person name="Han C."/>
            <person name="Rohde M."/>
            <person name="Sikorski J."/>
            <person name="Woyke T."/>
            <person name="Bristow J."/>
            <person name="Eisen J.A."/>
            <person name="Markowitz V."/>
            <person name="Hugenholtz P."/>
            <person name="Kyrpides N.C."/>
            <person name="Klenk H.P."/>
        </authorList>
    </citation>
    <scope>NUCLEOTIDE SEQUENCE [LARGE SCALE GENOMIC DNA]</scope>
    <source>
        <strain evidence="3">DSM 17230 / JCM 13409 / AQ1.S1</strain>
    </source>
</reference>
<dbReference type="AlphaFoldDB" id="E0SP71"/>
<dbReference type="GO" id="GO:0009030">
    <property type="term" value="F:thiamine-phosphate kinase activity"/>
    <property type="evidence" value="ECO:0007669"/>
    <property type="project" value="InterPro"/>
</dbReference>
<feature type="domain" description="PurM-like N-terminal" evidence="1">
    <location>
        <begin position="24"/>
        <end position="132"/>
    </location>
</feature>
<evidence type="ECO:0000313" key="3">
    <source>
        <dbReference type="Proteomes" id="UP000001304"/>
    </source>
</evidence>
<evidence type="ECO:0000313" key="2">
    <source>
        <dbReference type="EMBL" id="ADM27998.1"/>
    </source>
</evidence>
<dbReference type="EMBL" id="CP002098">
    <property type="protein sequence ID" value="ADM27998.1"/>
    <property type="molecule type" value="Genomic_DNA"/>
</dbReference>
<dbReference type="SUPFAM" id="SSF55326">
    <property type="entry name" value="PurM N-terminal domain-like"/>
    <property type="match status" value="1"/>
</dbReference>
<dbReference type="InterPro" id="IPR006283">
    <property type="entry name" value="ThiL-like"/>
</dbReference>
<keyword evidence="3" id="KW-1185">Reference proteome</keyword>
<organism evidence="2 3">
    <name type="scientific">Ignisphaera aggregans (strain DSM 17230 / JCM 13409 / AQ1.S1)</name>
    <dbReference type="NCBI Taxonomy" id="583356"/>
    <lineage>
        <taxon>Archaea</taxon>
        <taxon>Thermoproteota</taxon>
        <taxon>Thermoprotei</taxon>
        <taxon>Desulfurococcales</taxon>
        <taxon>Desulfurococcaceae</taxon>
        <taxon>Ignisphaera</taxon>
    </lineage>
</organism>
<dbReference type="PANTHER" id="PTHR30270:SF0">
    <property type="entry name" value="THIAMINE-MONOPHOSPHATE KINASE"/>
    <property type="match status" value="1"/>
</dbReference>
<dbReference type="Gene3D" id="3.30.1330.10">
    <property type="entry name" value="PurM-like, N-terminal domain"/>
    <property type="match status" value="1"/>
</dbReference>
<dbReference type="Pfam" id="PF00586">
    <property type="entry name" value="AIRS"/>
    <property type="match status" value="1"/>
</dbReference>
<dbReference type="PANTHER" id="PTHR30270">
    <property type="entry name" value="THIAMINE-MONOPHOSPHATE KINASE"/>
    <property type="match status" value="1"/>
</dbReference>
<accession>E0SP71</accession>
<dbReference type="Gene3D" id="3.90.650.10">
    <property type="entry name" value="PurM-like C-terminal domain"/>
    <property type="match status" value="1"/>
</dbReference>
<dbReference type="InterPro" id="IPR016188">
    <property type="entry name" value="PurM-like_N"/>
</dbReference>
<dbReference type="KEGG" id="iag:Igag_1192"/>
<proteinExistence type="predicted"/>
<name>E0SP71_IGNAA</name>
<sequence>MKEYIFGKAQLLKRFPKSVLEFFDDAGDIVINGNRILLKVDGFSFSRSKYEWCSYSDIGFKSISAAISDVVAKGCRPYAYAISIGLTQNDIANIDDIIDGINDAIKVYGGYIVNVDTNGGNDSWIDIFIIGTCNVLPVPRRIDALNYLILPRRIGDSVIAYMYQYNRELVSSMFNIVEPLLKCSCRPLINLEITRVIEKHRACIVGSIDISDTFAETLYDLSMVSQKGININISPTMIASINLLNFYRDIVRKREDIDLEELVLMSNEEYIPILVVKDYCIDDLLRDLECIGFHPMIIGYSKEYESDITWFGKKIRKIVWDHIATRIRGI</sequence>
<evidence type="ECO:0000259" key="1">
    <source>
        <dbReference type="Pfam" id="PF00586"/>
    </source>
</evidence>
<protein>
    <submittedName>
        <fullName evidence="2">AIR synthase related protein</fullName>
    </submittedName>
</protein>
<dbReference type="STRING" id="583356.Igag_1192"/>
<dbReference type="InterPro" id="IPR036676">
    <property type="entry name" value="PurM-like_C_sf"/>
</dbReference>